<keyword evidence="1" id="KW-0812">Transmembrane</keyword>
<dbReference type="NCBIfam" id="NF033554">
    <property type="entry name" value="floc_PepA"/>
    <property type="match status" value="1"/>
</dbReference>
<name>A0A2N6D018_9GAMM</name>
<reference evidence="4 5" key="1">
    <citation type="submission" date="2017-11" db="EMBL/GenBank/DDBJ databases">
        <title>Genome-resolved metagenomics identifies genetic mobility, metabolic interactions, and unexpected diversity in perchlorate-reducing communities.</title>
        <authorList>
            <person name="Barnum T.P."/>
            <person name="Figueroa I.A."/>
            <person name="Carlstrom C.I."/>
            <person name="Lucas L.N."/>
            <person name="Engelbrektson A.L."/>
            <person name="Coates J.D."/>
        </authorList>
    </citation>
    <scope>NUCLEOTIDE SEQUENCE [LARGE SCALE GENOMIC DNA]</scope>
    <source>
        <strain evidence="4">BM301</strain>
    </source>
</reference>
<evidence type="ECO:0000313" key="5">
    <source>
        <dbReference type="Proteomes" id="UP000235015"/>
    </source>
</evidence>
<feature type="chain" id="PRO_5014639787" evidence="2">
    <location>
        <begin position="28"/>
        <end position="260"/>
    </location>
</feature>
<dbReference type="NCBIfam" id="TIGR02595">
    <property type="entry name" value="PEP_CTERM"/>
    <property type="match status" value="1"/>
</dbReference>
<dbReference type="EMBL" id="PKUN01000002">
    <property type="protein sequence ID" value="PLX63014.1"/>
    <property type="molecule type" value="Genomic_DNA"/>
</dbReference>
<comment type="caution">
    <text evidence="4">The sequence shown here is derived from an EMBL/GenBank/DDBJ whole genome shotgun (WGS) entry which is preliminary data.</text>
</comment>
<dbReference type="AlphaFoldDB" id="A0A2N6D018"/>
<sequence>MNNMFNAKLLTAAAVIGLSMASVPAGAVALNDFIVDESSVEGLGGQFTADKINGSYSEVVTFGAGTFDTVAYGDFGQYLSNDGATNVTPIELNNSYGMYALFDGAGTFADLGGGLTQFTFTSASFNLYIDVDLNTGKTLPLTAPGAVALANSADDYLIASATMMTAGSGVLVAGVGGFFDLVFNDFALTNPAGTSYFVDPDPFHMRVNVDGDFDSFIVAGTQTINGDFSAVFVPEPGSLALLGIGLTGLGALARRRRKSA</sequence>
<keyword evidence="2" id="KW-0732">Signal</keyword>
<dbReference type="RefSeq" id="WP_273437587.1">
    <property type="nucleotide sequence ID" value="NZ_CAXXYC010000003.1"/>
</dbReference>
<protein>
    <submittedName>
        <fullName evidence="4">PEP-CTERM sorting domain-containing protein</fullName>
    </submittedName>
</protein>
<gene>
    <name evidence="4" type="ORF">C0630_02300</name>
</gene>
<evidence type="ECO:0000259" key="3">
    <source>
        <dbReference type="Pfam" id="PF07589"/>
    </source>
</evidence>
<feature type="signal peptide" evidence="2">
    <location>
        <begin position="1"/>
        <end position="27"/>
    </location>
</feature>
<accession>A0A2N6D018</accession>
<keyword evidence="1" id="KW-0472">Membrane</keyword>
<proteinExistence type="predicted"/>
<dbReference type="Pfam" id="PF07589">
    <property type="entry name" value="PEP-CTERM"/>
    <property type="match status" value="1"/>
</dbReference>
<dbReference type="Proteomes" id="UP000235015">
    <property type="component" value="Unassembled WGS sequence"/>
</dbReference>
<dbReference type="InterPro" id="IPR013424">
    <property type="entry name" value="Ice-binding_C"/>
</dbReference>
<feature type="transmembrane region" description="Helical" evidence="1">
    <location>
        <begin position="237"/>
        <end position="253"/>
    </location>
</feature>
<evidence type="ECO:0000313" key="4">
    <source>
        <dbReference type="EMBL" id="PLX63014.1"/>
    </source>
</evidence>
<organism evidence="4 5">
    <name type="scientific">Sedimenticola selenatireducens</name>
    <dbReference type="NCBI Taxonomy" id="191960"/>
    <lineage>
        <taxon>Bacteria</taxon>
        <taxon>Pseudomonadati</taxon>
        <taxon>Pseudomonadota</taxon>
        <taxon>Gammaproteobacteria</taxon>
        <taxon>Chromatiales</taxon>
        <taxon>Sedimenticolaceae</taxon>
        <taxon>Sedimenticola</taxon>
    </lineage>
</organism>
<feature type="domain" description="Ice-binding protein C-terminal" evidence="3">
    <location>
        <begin position="233"/>
        <end position="257"/>
    </location>
</feature>
<evidence type="ECO:0000256" key="1">
    <source>
        <dbReference type="SAM" id="Phobius"/>
    </source>
</evidence>
<keyword evidence="1" id="KW-1133">Transmembrane helix</keyword>
<evidence type="ECO:0000256" key="2">
    <source>
        <dbReference type="SAM" id="SignalP"/>
    </source>
</evidence>